<dbReference type="PROSITE" id="PS01031">
    <property type="entry name" value="SHSP"/>
    <property type="match status" value="1"/>
</dbReference>
<evidence type="ECO:0000256" key="2">
    <source>
        <dbReference type="RuleBase" id="RU003616"/>
    </source>
</evidence>
<dbReference type="AlphaFoldDB" id="A0A5C6BCV3"/>
<name>A0A5C6BCV3_9BACT</name>
<dbReference type="InterPro" id="IPR002068">
    <property type="entry name" value="A-crystallin/Hsp20_dom"/>
</dbReference>
<feature type="domain" description="SHSP" evidence="3">
    <location>
        <begin position="42"/>
        <end position="154"/>
    </location>
</feature>
<organism evidence="4 5">
    <name type="scientific">Allorhodopirellula heiligendammensis</name>
    <dbReference type="NCBI Taxonomy" id="2714739"/>
    <lineage>
        <taxon>Bacteria</taxon>
        <taxon>Pseudomonadati</taxon>
        <taxon>Planctomycetota</taxon>
        <taxon>Planctomycetia</taxon>
        <taxon>Pirellulales</taxon>
        <taxon>Pirellulaceae</taxon>
        <taxon>Allorhodopirellula</taxon>
    </lineage>
</organism>
<gene>
    <name evidence="4" type="ORF">Poly21_55150</name>
</gene>
<dbReference type="InterPro" id="IPR031107">
    <property type="entry name" value="Small_HSP"/>
</dbReference>
<dbReference type="PANTHER" id="PTHR11527">
    <property type="entry name" value="HEAT-SHOCK PROTEIN 20 FAMILY MEMBER"/>
    <property type="match status" value="1"/>
</dbReference>
<dbReference type="Gene3D" id="2.60.40.790">
    <property type="match status" value="1"/>
</dbReference>
<dbReference type="SUPFAM" id="SSF49764">
    <property type="entry name" value="HSP20-like chaperones"/>
    <property type="match status" value="1"/>
</dbReference>
<dbReference type="Proteomes" id="UP000319908">
    <property type="component" value="Unassembled WGS sequence"/>
</dbReference>
<evidence type="ECO:0000313" key="5">
    <source>
        <dbReference type="Proteomes" id="UP000319908"/>
    </source>
</evidence>
<evidence type="ECO:0000259" key="3">
    <source>
        <dbReference type="PROSITE" id="PS01031"/>
    </source>
</evidence>
<dbReference type="InterPro" id="IPR008978">
    <property type="entry name" value="HSP20-like_chaperone"/>
</dbReference>
<comment type="similarity">
    <text evidence="1 2">Belongs to the small heat shock protein (HSP20) family.</text>
</comment>
<dbReference type="CDD" id="cd06464">
    <property type="entry name" value="ACD_sHsps-like"/>
    <property type="match status" value="1"/>
</dbReference>
<sequence length="157" mass="17734">MSRTLMPRDNRGQVAHLYNDPFQSLETRMNQLFRGVFETMGADSGLGSYPVDVDEDDEKITIEAEVPGFKRNEIDVNVENGVLTIKAERAAKDVANGKKRHMSERRFTRVQRAFTLPRTVDGSEVDASLHDGILTLTLRKTEESKPRKIEIRGGQES</sequence>
<accession>A0A5C6BCV3</accession>
<protein>
    <submittedName>
        <fullName evidence="4">18 kDa heat shock protein</fullName>
    </submittedName>
</protein>
<keyword evidence="4" id="KW-0346">Stress response</keyword>
<evidence type="ECO:0000256" key="1">
    <source>
        <dbReference type="PROSITE-ProRule" id="PRU00285"/>
    </source>
</evidence>
<reference evidence="4 5" key="1">
    <citation type="journal article" date="2020" name="Antonie Van Leeuwenhoek">
        <title>Rhodopirellula heiligendammensis sp. nov., Rhodopirellula pilleata sp. nov., and Rhodopirellula solitaria sp. nov. isolated from natural or artificial marine surfaces in Northern Germany and California, USA, and emended description of the genus Rhodopirellula.</title>
        <authorList>
            <person name="Kallscheuer N."/>
            <person name="Wiegand S."/>
            <person name="Jogler M."/>
            <person name="Boedeker C."/>
            <person name="Peeters S.H."/>
            <person name="Rast P."/>
            <person name="Heuer A."/>
            <person name="Jetten M.S.M."/>
            <person name="Rohde M."/>
            <person name="Jogler C."/>
        </authorList>
    </citation>
    <scope>NUCLEOTIDE SEQUENCE [LARGE SCALE GENOMIC DNA]</scope>
    <source>
        <strain evidence="4 5">Poly21</strain>
    </source>
</reference>
<evidence type="ECO:0000313" key="4">
    <source>
        <dbReference type="EMBL" id="TWU09770.1"/>
    </source>
</evidence>
<dbReference type="Pfam" id="PF00011">
    <property type="entry name" value="HSP20"/>
    <property type="match status" value="1"/>
</dbReference>
<dbReference type="RefSeq" id="WP_302120651.1">
    <property type="nucleotide sequence ID" value="NZ_SJPU01000008.1"/>
</dbReference>
<keyword evidence="5" id="KW-1185">Reference proteome</keyword>
<dbReference type="EMBL" id="SJPU01000008">
    <property type="protein sequence ID" value="TWU09770.1"/>
    <property type="molecule type" value="Genomic_DNA"/>
</dbReference>
<comment type="caution">
    <text evidence="4">The sequence shown here is derived from an EMBL/GenBank/DDBJ whole genome shotgun (WGS) entry which is preliminary data.</text>
</comment>
<proteinExistence type="inferred from homology"/>